<dbReference type="Proteomes" id="UP000058012">
    <property type="component" value="Unassembled WGS sequence"/>
</dbReference>
<dbReference type="PANTHER" id="PTHR47505">
    <property type="entry name" value="DNA UTILIZATION PROTEIN YHGH"/>
    <property type="match status" value="1"/>
</dbReference>
<dbReference type="OrthoDB" id="9779910at2"/>
<evidence type="ECO:0000313" key="4">
    <source>
        <dbReference type="EMBL" id="KUR71035.1"/>
    </source>
</evidence>
<comment type="caution">
    <text evidence="4">The sequence shown here is derived from an EMBL/GenBank/DDBJ whole genome shotgun (WGS) entry which is preliminary data.</text>
</comment>
<gene>
    <name evidence="4" type="ORF">AQZ52_10075</name>
</gene>
<keyword evidence="5" id="KW-1185">Reference proteome</keyword>
<sequence length="257" mass="27604">MAGPAFLTPIIDLVFPPRCPLCGDALAQQGGLCAACWTRLAVPGEPACSTCQRPLADSVVRSGAVQCAPCMAEAPRHAGIAAATLYNDASRELVLAFKRGKRIALADLLSRLMVRRLPDLEGEWLVIPVPLHRWRLWERGFNQSALLAARIARAIHQPLVVDGLERRKRTPSLGGLGKRARAEALRGAISAHPRRAARLRGARVLLVDDVMTSGATTDACLAALRKAGAAEVRIACFARVLDEALDHVDRADRPLAA</sequence>
<dbReference type="SUPFAM" id="SSF53271">
    <property type="entry name" value="PRTase-like"/>
    <property type="match status" value="1"/>
</dbReference>
<dbReference type="GO" id="GO:0016757">
    <property type="term" value="F:glycosyltransferase activity"/>
    <property type="evidence" value="ECO:0007669"/>
    <property type="project" value="UniProtKB-KW"/>
</dbReference>
<protein>
    <submittedName>
        <fullName evidence="4">Amidophosphoribosyltransferase</fullName>
    </submittedName>
</protein>
<name>A0A117UUE2_9SPHN</name>
<comment type="similarity">
    <text evidence="1">Belongs to the ComF/GntX family.</text>
</comment>
<dbReference type="InterPro" id="IPR051910">
    <property type="entry name" value="ComF/GntX_DNA_util-trans"/>
</dbReference>
<feature type="domain" description="Phosphoribosyltransferase" evidence="2">
    <location>
        <begin position="144"/>
        <end position="246"/>
    </location>
</feature>
<evidence type="ECO:0000313" key="5">
    <source>
        <dbReference type="Proteomes" id="UP000058012"/>
    </source>
</evidence>
<dbReference type="Pfam" id="PF00156">
    <property type="entry name" value="Pribosyltran"/>
    <property type="match status" value="1"/>
</dbReference>
<organism evidence="4 5">
    <name type="scientific">Novosphingobium fuchskuhlense</name>
    <dbReference type="NCBI Taxonomy" id="1117702"/>
    <lineage>
        <taxon>Bacteria</taxon>
        <taxon>Pseudomonadati</taxon>
        <taxon>Pseudomonadota</taxon>
        <taxon>Alphaproteobacteria</taxon>
        <taxon>Sphingomonadales</taxon>
        <taxon>Sphingomonadaceae</taxon>
        <taxon>Novosphingobium</taxon>
    </lineage>
</organism>
<dbReference type="InterPro" id="IPR044005">
    <property type="entry name" value="DZR_2"/>
</dbReference>
<dbReference type="InterPro" id="IPR029057">
    <property type="entry name" value="PRTase-like"/>
</dbReference>
<proteinExistence type="inferred from homology"/>
<dbReference type="EMBL" id="LLZS01000007">
    <property type="protein sequence ID" value="KUR71035.1"/>
    <property type="molecule type" value="Genomic_DNA"/>
</dbReference>
<dbReference type="Pfam" id="PF18912">
    <property type="entry name" value="DZR_2"/>
    <property type="match status" value="1"/>
</dbReference>
<accession>A0A117UUE2</accession>
<dbReference type="AlphaFoldDB" id="A0A117UUE2"/>
<keyword evidence="4" id="KW-0808">Transferase</keyword>
<dbReference type="Gene3D" id="3.40.50.2020">
    <property type="match status" value="1"/>
</dbReference>
<dbReference type="STRING" id="1117702.AQZ52_10075"/>
<keyword evidence="4" id="KW-0328">Glycosyltransferase</keyword>
<dbReference type="PANTHER" id="PTHR47505:SF1">
    <property type="entry name" value="DNA UTILIZATION PROTEIN YHGH"/>
    <property type="match status" value="1"/>
</dbReference>
<dbReference type="RefSeq" id="WP_067909977.1">
    <property type="nucleotide sequence ID" value="NZ_KQ954245.1"/>
</dbReference>
<feature type="domain" description="Double zinc ribbon" evidence="3">
    <location>
        <begin position="10"/>
        <end position="70"/>
    </location>
</feature>
<evidence type="ECO:0000259" key="3">
    <source>
        <dbReference type="Pfam" id="PF18912"/>
    </source>
</evidence>
<evidence type="ECO:0000256" key="1">
    <source>
        <dbReference type="ARBA" id="ARBA00008007"/>
    </source>
</evidence>
<reference evidence="4 5" key="1">
    <citation type="submission" date="2015-10" db="EMBL/GenBank/DDBJ databases">
        <title>Draft genome sequence of Novosphingobium fuchskuhlense DSM 25065 isolated from a surface water sample of the southwest basin of Lake Grosse Fuchskuhle.</title>
        <authorList>
            <person name="Ruckert C."/>
            <person name="Winkler A."/>
            <person name="Glaeser J."/>
            <person name="Grossart H.-P."/>
            <person name="Kalinowski J."/>
            <person name="Glaeser S."/>
        </authorList>
    </citation>
    <scope>NUCLEOTIDE SEQUENCE [LARGE SCALE GENOMIC DNA]</scope>
    <source>
        <strain evidence="4 5">FNE08-7</strain>
    </source>
</reference>
<dbReference type="InterPro" id="IPR000836">
    <property type="entry name" value="PRTase_dom"/>
</dbReference>
<evidence type="ECO:0000259" key="2">
    <source>
        <dbReference type="Pfam" id="PF00156"/>
    </source>
</evidence>
<dbReference type="CDD" id="cd06223">
    <property type="entry name" value="PRTases_typeI"/>
    <property type="match status" value="1"/>
</dbReference>